<name>X1V5T4_9ZZZZ</name>
<gene>
    <name evidence="1" type="ORF">S12H4_56377</name>
</gene>
<dbReference type="AlphaFoldDB" id="X1V5T4"/>
<dbReference type="EMBL" id="BARW01036295">
    <property type="protein sequence ID" value="GAJ25079.1"/>
    <property type="molecule type" value="Genomic_DNA"/>
</dbReference>
<accession>X1V5T4</accession>
<comment type="caution">
    <text evidence="1">The sequence shown here is derived from an EMBL/GenBank/DDBJ whole genome shotgun (WGS) entry which is preliminary data.</text>
</comment>
<reference evidence="1" key="1">
    <citation type="journal article" date="2014" name="Front. Microbiol.">
        <title>High frequency of phylogenetically diverse reductive dehalogenase-homologous genes in deep subseafloor sedimentary metagenomes.</title>
        <authorList>
            <person name="Kawai M."/>
            <person name="Futagami T."/>
            <person name="Toyoda A."/>
            <person name="Takaki Y."/>
            <person name="Nishi S."/>
            <person name="Hori S."/>
            <person name="Arai W."/>
            <person name="Tsubouchi T."/>
            <person name="Morono Y."/>
            <person name="Uchiyama I."/>
            <person name="Ito T."/>
            <person name="Fujiyama A."/>
            <person name="Inagaki F."/>
            <person name="Takami H."/>
        </authorList>
    </citation>
    <scope>NUCLEOTIDE SEQUENCE</scope>
    <source>
        <strain evidence="1">Expedition CK06-06</strain>
    </source>
</reference>
<sequence length="48" mass="5144">EGKTIIWENGIYFEGTAGITVGRENDECVTFDVGSGSYSFNLTGTPPL</sequence>
<evidence type="ECO:0000313" key="1">
    <source>
        <dbReference type="EMBL" id="GAJ25079.1"/>
    </source>
</evidence>
<proteinExistence type="predicted"/>
<feature type="non-terminal residue" evidence="1">
    <location>
        <position position="1"/>
    </location>
</feature>
<protein>
    <submittedName>
        <fullName evidence="1">Uncharacterized protein</fullName>
    </submittedName>
</protein>
<organism evidence="1">
    <name type="scientific">marine sediment metagenome</name>
    <dbReference type="NCBI Taxonomy" id="412755"/>
    <lineage>
        <taxon>unclassified sequences</taxon>
        <taxon>metagenomes</taxon>
        <taxon>ecological metagenomes</taxon>
    </lineage>
</organism>